<keyword evidence="1" id="KW-0812">Transmembrane</keyword>
<dbReference type="STRING" id="1234409.C683_0419"/>
<gene>
    <name evidence="2" type="ORF">C683_0419</name>
</gene>
<keyword evidence="1" id="KW-0472">Membrane</keyword>
<dbReference type="Proteomes" id="UP000016057">
    <property type="component" value="Unassembled WGS sequence"/>
</dbReference>
<dbReference type="RefSeq" id="WP_009488884.1">
    <property type="nucleotide sequence ID" value="NZ_AMYT01000011.1"/>
</dbReference>
<evidence type="ECO:0008006" key="4">
    <source>
        <dbReference type="Google" id="ProtNLM"/>
    </source>
</evidence>
<organism evidence="2 3">
    <name type="scientific">Catellicoccus marimammalium M35/04/3</name>
    <dbReference type="NCBI Taxonomy" id="1234409"/>
    <lineage>
        <taxon>Bacteria</taxon>
        <taxon>Bacillati</taxon>
        <taxon>Bacillota</taxon>
        <taxon>Bacilli</taxon>
        <taxon>Lactobacillales</taxon>
        <taxon>Enterococcaceae</taxon>
        <taxon>Catellicoccus</taxon>
    </lineage>
</organism>
<name>K8ZM87_9ENTE</name>
<comment type="caution">
    <text evidence="2">The sequence shown here is derived from an EMBL/GenBank/DDBJ whole genome shotgun (WGS) entry which is preliminary data.</text>
</comment>
<proteinExistence type="predicted"/>
<dbReference type="AlphaFoldDB" id="K8ZM87"/>
<dbReference type="Pfam" id="PF11772">
    <property type="entry name" value="EpuA"/>
    <property type="match status" value="1"/>
</dbReference>
<keyword evidence="3" id="KW-1185">Reference proteome</keyword>
<protein>
    <recommendedName>
        <fullName evidence="4">DNA-directed RNA polymerase subunit beta</fullName>
    </recommendedName>
</protein>
<evidence type="ECO:0000313" key="2">
    <source>
        <dbReference type="EMBL" id="EKU27638.1"/>
    </source>
</evidence>
<feature type="transmembrane region" description="Helical" evidence="1">
    <location>
        <begin position="12"/>
        <end position="34"/>
    </location>
</feature>
<dbReference type="InterPro" id="IPR024596">
    <property type="entry name" value="RNApol_su_b/EpuA"/>
</dbReference>
<accession>K8ZM87</accession>
<evidence type="ECO:0000313" key="3">
    <source>
        <dbReference type="Proteomes" id="UP000016057"/>
    </source>
</evidence>
<evidence type="ECO:0000256" key="1">
    <source>
        <dbReference type="SAM" id="Phobius"/>
    </source>
</evidence>
<reference evidence="2 3" key="1">
    <citation type="journal article" date="2013" name="Genome Announc.">
        <title>Draft Genome Sequence of Catellicoccus marimammalium, a Novel Species Commonly Found in Gull Feces.</title>
        <authorList>
            <person name="Weigand M.R."/>
            <person name="Ryu H."/>
            <person name="Bozcek L."/>
            <person name="Konstantinidis K.T."/>
            <person name="Santo Domingo J.W."/>
        </authorList>
    </citation>
    <scope>NUCLEOTIDE SEQUENCE [LARGE SCALE GENOMIC DNA]</scope>
    <source>
        <strain evidence="2 3">M35/04/3</strain>
    </source>
</reference>
<keyword evidence="1" id="KW-1133">Transmembrane helix</keyword>
<sequence length="57" mass="6856">MKTRNKRFLQRLLLILVIFILLFLIGVVVGFVVVGKGSWSSIFQWDTWQHIFDFWRS</sequence>
<dbReference type="EMBL" id="AMYT01000011">
    <property type="protein sequence ID" value="EKU27638.1"/>
    <property type="molecule type" value="Genomic_DNA"/>
</dbReference>